<keyword evidence="7" id="KW-1185">Reference proteome</keyword>
<dbReference type="Gene3D" id="3.30.9.10">
    <property type="entry name" value="D-Amino Acid Oxidase, subunit A, domain 2"/>
    <property type="match status" value="1"/>
</dbReference>
<dbReference type="PROSITE" id="PS51296">
    <property type="entry name" value="RIESKE"/>
    <property type="match status" value="1"/>
</dbReference>
<dbReference type="RefSeq" id="WP_013659168.1">
    <property type="nucleotide sequence ID" value="NC_015275.1"/>
</dbReference>
<dbReference type="InterPro" id="IPR036188">
    <property type="entry name" value="FAD/NAD-bd_sf"/>
</dbReference>
<keyword evidence="2" id="KW-0479">Metal-binding</keyword>
<reference evidence="6 7" key="1">
    <citation type="journal article" date="2011" name="J. Bacteriol.">
        <title>Complete genome sequence of the cellulose-degrading bacterium Cellulosilyticum lentocellum.</title>
        <authorList>
            <consortium name="US DOE Joint Genome Institute"/>
            <person name="Miller D.A."/>
            <person name="Suen G."/>
            <person name="Bruce D."/>
            <person name="Copeland A."/>
            <person name="Cheng J.F."/>
            <person name="Detter C."/>
            <person name="Goodwin L.A."/>
            <person name="Han C.S."/>
            <person name="Hauser L.J."/>
            <person name="Land M.L."/>
            <person name="Lapidus A."/>
            <person name="Lucas S."/>
            <person name="Meincke L."/>
            <person name="Pitluck S."/>
            <person name="Tapia R."/>
            <person name="Teshima H."/>
            <person name="Woyke T."/>
            <person name="Fox B.G."/>
            <person name="Angert E.R."/>
            <person name="Currie C.R."/>
        </authorList>
    </citation>
    <scope>NUCLEOTIDE SEQUENCE [LARGE SCALE GENOMIC DNA]</scope>
    <source>
        <strain evidence="7">ATCC 49066 / DSM 5427 / NCIMB 11756 / RHM5</strain>
    </source>
</reference>
<dbReference type="Gene3D" id="3.50.50.60">
    <property type="entry name" value="FAD/NAD(P)-binding domain"/>
    <property type="match status" value="1"/>
</dbReference>
<organism evidence="6 7">
    <name type="scientific">Cellulosilyticum lentocellum (strain ATCC 49066 / DSM 5427 / NCIMB 11756 / RHM5)</name>
    <name type="common">Clostridium lentocellum</name>
    <dbReference type="NCBI Taxonomy" id="642492"/>
    <lineage>
        <taxon>Bacteria</taxon>
        <taxon>Bacillati</taxon>
        <taxon>Bacillota</taxon>
        <taxon>Clostridia</taxon>
        <taxon>Lachnospirales</taxon>
        <taxon>Cellulosilyticaceae</taxon>
        <taxon>Cellulosilyticum</taxon>
    </lineage>
</organism>
<dbReference type="SUPFAM" id="SSF51905">
    <property type="entry name" value="FAD/NAD(P)-binding domain"/>
    <property type="match status" value="1"/>
</dbReference>
<sequence length="513" mass="57875">MSKLEKHAPIFLNNTESKLYPCLKEDMEVEFAIIGGGLGGITLAYLLKHMGKRVAVFEANQIGMGTSLRTTAKLTIQHGLIYDKLMHTKSPGKAKQYADANRKAIEFVKETISKEQIECDFMNMPSYIYTADEKYIKAIQDEAEACKRLGIEVNYKDQIPLPIKVKAALEWEGAALFNPKKYISSLAEKFTADGGCIFEETPITRLVPGEVSVLETDKGCKVSARRIVIASHYPMYDGLGLYFTRLNMQRIYVLGLKVDKEKLPKGSFISVDSPIRSIRPIYEQDIVLIGGGHHRVGDDQYEATHFEELKQFGKEVFNSDEVYSQWSLQDYVTPDSVPYIGYLNSSKYHNIYVATGFNKWGMSNATNAALVLKDLLLMGTSPFEDLFNPQRVSAYKGKTFINHNIEGIKNYMQGKLRTVPKDTLPDKGEAIVAELEDGNVYGIYQDEEEHYHIVDIICPHVGARLRWNSAEKSWDCPFHGSRFNIDGEVLEGPSTHKLNGYKEGKNKIHPNLI</sequence>
<dbReference type="Pfam" id="PF01266">
    <property type="entry name" value="DAO"/>
    <property type="match status" value="1"/>
</dbReference>
<evidence type="ECO:0000313" key="6">
    <source>
        <dbReference type="EMBL" id="ADZ85897.1"/>
    </source>
</evidence>
<dbReference type="SUPFAM" id="SSF50022">
    <property type="entry name" value="ISP domain"/>
    <property type="match status" value="1"/>
</dbReference>
<keyword evidence="1" id="KW-0001">2Fe-2S</keyword>
<keyword evidence="3" id="KW-0408">Iron</keyword>
<dbReference type="Pfam" id="PF00355">
    <property type="entry name" value="Rieske"/>
    <property type="match status" value="1"/>
</dbReference>
<dbReference type="PANTHER" id="PTHR13847">
    <property type="entry name" value="SARCOSINE DEHYDROGENASE-RELATED"/>
    <property type="match status" value="1"/>
</dbReference>
<dbReference type="InterPro" id="IPR017941">
    <property type="entry name" value="Rieske_2Fe-2S"/>
</dbReference>
<proteinExistence type="predicted"/>
<evidence type="ECO:0000256" key="1">
    <source>
        <dbReference type="ARBA" id="ARBA00022714"/>
    </source>
</evidence>
<dbReference type="InterPro" id="IPR006076">
    <property type="entry name" value="FAD-dep_OxRdtase"/>
</dbReference>
<accession>F2JMY2</accession>
<dbReference type="GO" id="GO:0005737">
    <property type="term" value="C:cytoplasm"/>
    <property type="evidence" value="ECO:0007669"/>
    <property type="project" value="TreeGrafter"/>
</dbReference>
<evidence type="ECO:0000256" key="4">
    <source>
        <dbReference type="ARBA" id="ARBA00023014"/>
    </source>
</evidence>
<name>F2JMY2_CELLD</name>
<evidence type="ECO:0000259" key="5">
    <source>
        <dbReference type="PROSITE" id="PS51296"/>
    </source>
</evidence>
<dbReference type="eggNOG" id="COG0665">
    <property type="taxonomic scope" value="Bacteria"/>
</dbReference>
<dbReference type="GO" id="GO:0016705">
    <property type="term" value="F:oxidoreductase activity, acting on paired donors, with incorporation or reduction of molecular oxygen"/>
    <property type="evidence" value="ECO:0007669"/>
    <property type="project" value="UniProtKB-ARBA"/>
</dbReference>
<keyword evidence="4" id="KW-0411">Iron-sulfur</keyword>
<dbReference type="KEGG" id="cle:Clole_4225"/>
<dbReference type="Proteomes" id="UP000008467">
    <property type="component" value="Chromosome"/>
</dbReference>
<dbReference type="EMBL" id="CP002582">
    <property type="protein sequence ID" value="ADZ85897.1"/>
    <property type="molecule type" value="Genomic_DNA"/>
</dbReference>
<evidence type="ECO:0000256" key="2">
    <source>
        <dbReference type="ARBA" id="ARBA00022723"/>
    </source>
</evidence>
<dbReference type="AlphaFoldDB" id="F2JMY2"/>
<dbReference type="HOGENOM" id="CLU_007884_15_1_9"/>
<protein>
    <submittedName>
        <fullName evidence="6">FAD dependent oxidoreductase</fullName>
    </submittedName>
</protein>
<feature type="domain" description="Rieske" evidence="5">
    <location>
        <begin position="416"/>
        <end position="502"/>
    </location>
</feature>
<dbReference type="STRING" id="642492.Clole_4225"/>
<dbReference type="Gene3D" id="2.102.10.10">
    <property type="entry name" value="Rieske [2Fe-2S] iron-sulphur domain"/>
    <property type="match status" value="1"/>
</dbReference>
<dbReference type="GO" id="GO:0051537">
    <property type="term" value="F:2 iron, 2 sulfur cluster binding"/>
    <property type="evidence" value="ECO:0007669"/>
    <property type="project" value="UniProtKB-KW"/>
</dbReference>
<gene>
    <name evidence="6" type="ordered locus">Clole_4225</name>
</gene>
<dbReference type="GO" id="GO:0046872">
    <property type="term" value="F:metal ion binding"/>
    <property type="evidence" value="ECO:0007669"/>
    <property type="project" value="UniProtKB-KW"/>
</dbReference>
<dbReference type="InterPro" id="IPR036922">
    <property type="entry name" value="Rieske_2Fe-2S_sf"/>
</dbReference>
<evidence type="ECO:0000313" key="7">
    <source>
        <dbReference type="Proteomes" id="UP000008467"/>
    </source>
</evidence>
<evidence type="ECO:0000256" key="3">
    <source>
        <dbReference type="ARBA" id="ARBA00023004"/>
    </source>
</evidence>
<dbReference type="GO" id="GO:0004497">
    <property type="term" value="F:monooxygenase activity"/>
    <property type="evidence" value="ECO:0007669"/>
    <property type="project" value="UniProtKB-ARBA"/>
</dbReference>
<dbReference type="PANTHER" id="PTHR13847:SF274">
    <property type="entry name" value="RIESKE 2FE-2S IRON-SULFUR PROTEIN YHFW-RELATED"/>
    <property type="match status" value="1"/>
</dbReference>
<dbReference type="eggNOG" id="COG0723">
    <property type="taxonomic scope" value="Bacteria"/>
</dbReference>